<reference evidence="1" key="1">
    <citation type="submission" date="2022-04" db="EMBL/GenBank/DDBJ databases">
        <title>A functionally conserved STORR gene fusion in Papaver species that diverged 16.8 million years ago.</title>
        <authorList>
            <person name="Catania T."/>
        </authorList>
    </citation>
    <scope>NUCLEOTIDE SEQUENCE</scope>
    <source>
        <strain evidence="1">S-188037</strain>
    </source>
</reference>
<accession>A0AAD4XIH0</accession>
<dbReference type="InterPro" id="IPR027417">
    <property type="entry name" value="P-loop_NTPase"/>
</dbReference>
<evidence type="ECO:0000313" key="2">
    <source>
        <dbReference type="Proteomes" id="UP001202328"/>
    </source>
</evidence>
<dbReference type="SUPFAM" id="SSF52540">
    <property type="entry name" value="P-loop containing nucleoside triphosphate hydrolases"/>
    <property type="match status" value="1"/>
</dbReference>
<dbReference type="AlphaFoldDB" id="A0AAD4XIH0"/>
<keyword evidence="2" id="KW-1185">Reference proteome</keyword>
<dbReference type="Gene3D" id="3.40.50.300">
    <property type="entry name" value="P-loop containing nucleotide triphosphate hydrolases"/>
    <property type="match status" value="1"/>
</dbReference>
<gene>
    <name evidence="1" type="ORF">MKW98_001383</name>
</gene>
<comment type="caution">
    <text evidence="1">The sequence shown here is derived from an EMBL/GenBank/DDBJ whole genome shotgun (WGS) entry which is preliminary data.</text>
</comment>
<sequence length="80" mass="9096">AMMKFNYIVQKVLETSDDQIPGLNTCCVYGGFPYGPQETALSRRVDIFIGNYGKIKDHVERGNLDFHISCIFARRVGFYA</sequence>
<proteinExistence type="predicted"/>
<evidence type="ECO:0000313" key="1">
    <source>
        <dbReference type="EMBL" id="KAI3920127.1"/>
    </source>
</evidence>
<organism evidence="1 2">
    <name type="scientific">Papaver atlanticum</name>
    <dbReference type="NCBI Taxonomy" id="357466"/>
    <lineage>
        <taxon>Eukaryota</taxon>
        <taxon>Viridiplantae</taxon>
        <taxon>Streptophyta</taxon>
        <taxon>Embryophyta</taxon>
        <taxon>Tracheophyta</taxon>
        <taxon>Spermatophyta</taxon>
        <taxon>Magnoliopsida</taxon>
        <taxon>Ranunculales</taxon>
        <taxon>Papaveraceae</taxon>
        <taxon>Papaveroideae</taxon>
        <taxon>Papaver</taxon>
    </lineage>
</organism>
<name>A0AAD4XIH0_9MAGN</name>
<dbReference type="EMBL" id="JAJJMB010008870">
    <property type="protein sequence ID" value="KAI3920127.1"/>
    <property type="molecule type" value="Genomic_DNA"/>
</dbReference>
<protein>
    <submittedName>
        <fullName evidence="1">Uncharacterized protein</fullName>
    </submittedName>
</protein>
<dbReference type="Proteomes" id="UP001202328">
    <property type="component" value="Unassembled WGS sequence"/>
</dbReference>
<feature type="non-terminal residue" evidence="1">
    <location>
        <position position="80"/>
    </location>
</feature>